<evidence type="ECO:0000313" key="10">
    <source>
        <dbReference type="Proteomes" id="UP000483018"/>
    </source>
</evidence>
<comment type="caution">
    <text evidence="9">The sequence shown here is derived from an EMBL/GenBank/DDBJ whole genome shotgun (WGS) entry which is preliminary data.</text>
</comment>
<dbReference type="Pfam" id="PF00528">
    <property type="entry name" value="BPD_transp_1"/>
    <property type="match status" value="1"/>
</dbReference>
<evidence type="ECO:0000256" key="6">
    <source>
        <dbReference type="ARBA" id="ARBA00023136"/>
    </source>
</evidence>
<feature type="transmembrane region" description="Helical" evidence="7">
    <location>
        <begin position="248"/>
        <end position="270"/>
    </location>
</feature>
<evidence type="ECO:0000256" key="3">
    <source>
        <dbReference type="ARBA" id="ARBA00022475"/>
    </source>
</evidence>
<gene>
    <name evidence="9" type="ORF">GND95_06445</name>
</gene>
<evidence type="ECO:0000256" key="7">
    <source>
        <dbReference type="RuleBase" id="RU363032"/>
    </source>
</evidence>
<evidence type="ECO:0000259" key="8">
    <source>
        <dbReference type="PROSITE" id="PS50928"/>
    </source>
</evidence>
<organism evidence="9 10">
    <name type="scientific">Defluviitalea raffinosedens</name>
    <dbReference type="NCBI Taxonomy" id="1450156"/>
    <lineage>
        <taxon>Bacteria</taxon>
        <taxon>Bacillati</taxon>
        <taxon>Bacillota</taxon>
        <taxon>Clostridia</taxon>
        <taxon>Lachnospirales</taxon>
        <taxon>Defluviitaleaceae</taxon>
        <taxon>Defluviitalea</taxon>
    </lineage>
</organism>
<dbReference type="PANTHER" id="PTHR43386:SF1">
    <property type="entry name" value="D,D-DIPEPTIDE TRANSPORT SYSTEM PERMEASE PROTEIN DDPC-RELATED"/>
    <property type="match status" value="1"/>
</dbReference>
<evidence type="ECO:0000313" key="9">
    <source>
        <dbReference type="EMBL" id="KAE9634947.1"/>
    </source>
</evidence>
<evidence type="ECO:0000256" key="5">
    <source>
        <dbReference type="ARBA" id="ARBA00022989"/>
    </source>
</evidence>
<name>A0A7C8HI26_9FIRM</name>
<evidence type="ECO:0000256" key="4">
    <source>
        <dbReference type="ARBA" id="ARBA00022692"/>
    </source>
</evidence>
<proteinExistence type="inferred from homology"/>
<feature type="transmembrane region" description="Helical" evidence="7">
    <location>
        <begin position="14"/>
        <end position="34"/>
    </location>
</feature>
<protein>
    <submittedName>
        <fullName evidence="9">ABC transporter permease subunit</fullName>
    </submittedName>
</protein>
<dbReference type="AlphaFoldDB" id="A0A7C8HI26"/>
<dbReference type="InterPro" id="IPR000515">
    <property type="entry name" value="MetI-like"/>
</dbReference>
<comment type="similarity">
    <text evidence="7">Belongs to the binding-protein-dependent transport system permease family.</text>
</comment>
<dbReference type="Proteomes" id="UP000483018">
    <property type="component" value="Unassembled WGS sequence"/>
</dbReference>
<sequence>MGNTLKQLRRSPQFMIGFVIFITVLALVIIYPLIVAADPLEMVGQGIFYKPGTYISVADTVTQSMVSEKSYILNIDTSANRLSSRISVEDRKAMIDWLEKYGGVEEGTLSTADDEVGKLIDTWCEKYDASNPQKGLIAARKKYYVRLDSSLKELLKSQDIIVSEYGEDGELEKRGKVADNIYVNVKDIPNQRTFLLGTDNFGRDVLTELIYATRTSLLIGFIAGIVATGIGLFFGLLAGFLGGFADDFIMFVTNLFTVVPSFVILILISYSVGQEARGVFMVAVIIGLTSWTWTTRSVRSQVISLRNRDHVNMSKLSGHGLFRIILVDILPYIASYVVMAFILQISSGILAEAQLSMLGLGPATTKTATLGLMMNWALTYTAHLNGSWWAYFPVILVIALISFSLNLMNTGMDQVFNPTLRD</sequence>
<keyword evidence="6 7" id="KW-0472">Membrane</keyword>
<dbReference type="CDD" id="cd06261">
    <property type="entry name" value="TM_PBP2"/>
    <property type="match status" value="1"/>
</dbReference>
<dbReference type="PANTHER" id="PTHR43386">
    <property type="entry name" value="OLIGOPEPTIDE TRANSPORT SYSTEM PERMEASE PROTEIN APPC"/>
    <property type="match status" value="1"/>
</dbReference>
<dbReference type="Gene3D" id="1.10.3720.10">
    <property type="entry name" value="MetI-like"/>
    <property type="match status" value="1"/>
</dbReference>
<keyword evidence="4 7" id="KW-0812">Transmembrane</keyword>
<dbReference type="InterPro" id="IPR050366">
    <property type="entry name" value="BP-dependent_transpt_permease"/>
</dbReference>
<feature type="transmembrane region" description="Helical" evidence="7">
    <location>
        <begin position="355"/>
        <end position="376"/>
    </location>
</feature>
<dbReference type="InterPro" id="IPR035906">
    <property type="entry name" value="MetI-like_sf"/>
</dbReference>
<evidence type="ECO:0000256" key="2">
    <source>
        <dbReference type="ARBA" id="ARBA00022448"/>
    </source>
</evidence>
<dbReference type="PROSITE" id="PS50928">
    <property type="entry name" value="ABC_TM1"/>
    <property type="match status" value="1"/>
</dbReference>
<feature type="transmembrane region" description="Helical" evidence="7">
    <location>
        <begin position="217"/>
        <end position="242"/>
    </location>
</feature>
<keyword evidence="2 7" id="KW-0813">Transport</keyword>
<dbReference type="GO" id="GO:0005886">
    <property type="term" value="C:plasma membrane"/>
    <property type="evidence" value="ECO:0007669"/>
    <property type="project" value="UniProtKB-SubCell"/>
</dbReference>
<dbReference type="GO" id="GO:0071916">
    <property type="term" value="F:dipeptide transmembrane transporter activity"/>
    <property type="evidence" value="ECO:0007669"/>
    <property type="project" value="TreeGrafter"/>
</dbReference>
<dbReference type="EMBL" id="WSLF01000004">
    <property type="protein sequence ID" value="KAE9634947.1"/>
    <property type="molecule type" value="Genomic_DNA"/>
</dbReference>
<evidence type="ECO:0000256" key="1">
    <source>
        <dbReference type="ARBA" id="ARBA00004651"/>
    </source>
</evidence>
<reference evidence="9 10" key="1">
    <citation type="submission" date="2019-12" db="EMBL/GenBank/DDBJ databases">
        <title>Defluviitalea raffinosedens, isolated from a biogas fermenter, genome sequencing and characterization.</title>
        <authorList>
            <person name="Rettenmaier R."/>
            <person name="Schneider M."/>
            <person name="Neuhaus K."/>
            <person name="Liebl W."/>
            <person name="Zverlov V."/>
        </authorList>
    </citation>
    <scope>NUCLEOTIDE SEQUENCE [LARGE SCALE GENOMIC DNA]</scope>
    <source>
        <strain evidence="9 10">249c-K6</strain>
    </source>
</reference>
<feature type="transmembrane region" description="Helical" evidence="7">
    <location>
        <begin position="277"/>
        <end position="294"/>
    </location>
</feature>
<feature type="transmembrane region" description="Helical" evidence="7">
    <location>
        <begin position="388"/>
        <end position="408"/>
    </location>
</feature>
<comment type="subcellular location">
    <subcellularLocation>
        <location evidence="1 7">Cell membrane</location>
        <topology evidence="1 7">Multi-pass membrane protein</topology>
    </subcellularLocation>
</comment>
<feature type="domain" description="ABC transmembrane type-1" evidence="8">
    <location>
        <begin position="213"/>
        <end position="409"/>
    </location>
</feature>
<dbReference type="RefSeq" id="WP_158740034.1">
    <property type="nucleotide sequence ID" value="NZ_WSLF01000004.1"/>
</dbReference>
<keyword evidence="10" id="KW-1185">Reference proteome</keyword>
<keyword evidence="5 7" id="KW-1133">Transmembrane helix</keyword>
<feature type="transmembrane region" description="Helical" evidence="7">
    <location>
        <begin position="321"/>
        <end position="343"/>
    </location>
</feature>
<accession>A0A7C8HI26</accession>
<dbReference type="SUPFAM" id="SSF161098">
    <property type="entry name" value="MetI-like"/>
    <property type="match status" value="1"/>
</dbReference>
<dbReference type="OrthoDB" id="9797472at2"/>
<keyword evidence="3" id="KW-1003">Cell membrane</keyword>